<dbReference type="Proteomes" id="UP000027361">
    <property type="component" value="Unassembled WGS sequence"/>
</dbReference>
<dbReference type="EMBL" id="JMSN01000070">
    <property type="protein sequence ID" value="KDN42416.1"/>
    <property type="molecule type" value="Genomic_DNA"/>
</dbReference>
<dbReference type="Pfam" id="PF01738">
    <property type="entry name" value="DLH"/>
    <property type="match status" value="1"/>
</dbReference>
<dbReference type="OrthoDB" id="17560at2759"/>
<dbReference type="InterPro" id="IPR029058">
    <property type="entry name" value="AB_hydrolase_fold"/>
</dbReference>
<dbReference type="GeneID" id="25262562"/>
<evidence type="ECO:0000259" key="1">
    <source>
        <dbReference type="Pfam" id="PF01738"/>
    </source>
</evidence>
<dbReference type="PANTHER" id="PTHR17630:SF44">
    <property type="entry name" value="PROTEIN AIM2"/>
    <property type="match status" value="1"/>
</dbReference>
<accession>A0A066VLS9</accession>
<dbReference type="FunCoup" id="A0A066VLS9">
    <property type="interactions" value="19"/>
</dbReference>
<gene>
    <name evidence="2" type="ORF">K437DRAFT_226252</name>
</gene>
<dbReference type="PANTHER" id="PTHR17630">
    <property type="entry name" value="DIENELACTONE HYDROLASE"/>
    <property type="match status" value="1"/>
</dbReference>
<dbReference type="SUPFAM" id="SSF53474">
    <property type="entry name" value="alpha/beta-Hydrolases"/>
    <property type="match status" value="1"/>
</dbReference>
<organism evidence="2 3">
    <name type="scientific">Tilletiaria anomala (strain ATCC 24038 / CBS 436.72 / UBC 951)</name>
    <dbReference type="NCBI Taxonomy" id="1037660"/>
    <lineage>
        <taxon>Eukaryota</taxon>
        <taxon>Fungi</taxon>
        <taxon>Dikarya</taxon>
        <taxon>Basidiomycota</taxon>
        <taxon>Ustilaginomycotina</taxon>
        <taxon>Exobasidiomycetes</taxon>
        <taxon>Georgefischeriales</taxon>
        <taxon>Tilletiariaceae</taxon>
        <taxon>Tilletiaria</taxon>
    </lineage>
</organism>
<dbReference type="AlphaFoldDB" id="A0A066VLS9"/>
<dbReference type="HOGENOM" id="CLU_054590_2_0_1"/>
<dbReference type="InterPro" id="IPR002925">
    <property type="entry name" value="Dienelactn_hydro"/>
</dbReference>
<dbReference type="STRING" id="1037660.A0A066VLS9"/>
<feature type="domain" description="Dienelactone hydrolase" evidence="1">
    <location>
        <begin position="36"/>
        <end position="255"/>
    </location>
</feature>
<sequence length="257" mass="27867">MSSSAFCSHCIELNELPGKPTGHETEVVGVSSYVAKGSKRGTIVIATDIFGLGIPNPMIIADNYAKESGFTTIVPDLFKKDPISPSDFQLKKHTNDSDPKPAEENFANFGKWLERGHGVEDTYPTFKKVVEAQAKEGPVAVIGYCYGGKLSSFAAQDAIVKGAVINHPAMLEKGEASKIKTPILLITSETDPIFSEDVKNDWTDTLNKAGLLDSNSQTYSGAVHGHACRPDLTKPDIKHAYEDSFKNSVTFFNRVLA</sequence>
<evidence type="ECO:0000313" key="2">
    <source>
        <dbReference type="EMBL" id="KDN42416.1"/>
    </source>
</evidence>
<dbReference type="OMA" id="PKQKWAK"/>
<proteinExistence type="predicted"/>
<dbReference type="Gene3D" id="3.40.50.1820">
    <property type="entry name" value="alpha/beta hydrolase"/>
    <property type="match status" value="1"/>
</dbReference>
<keyword evidence="3" id="KW-1185">Reference proteome</keyword>
<protein>
    <recommendedName>
        <fullName evidence="1">Dienelactone hydrolase domain-containing protein</fullName>
    </recommendedName>
</protein>
<evidence type="ECO:0000313" key="3">
    <source>
        <dbReference type="Proteomes" id="UP000027361"/>
    </source>
</evidence>
<reference evidence="2 3" key="1">
    <citation type="submission" date="2014-05" db="EMBL/GenBank/DDBJ databases">
        <title>Draft genome sequence of a rare smut relative, Tilletiaria anomala UBC 951.</title>
        <authorList>
            <consortium name="DOE Joint Genome Institute"/>
            <person name="Toome M."/>
            <person name="Kuo A."/>
            <person name="Henrissat B."/>
            <person name="Lipzen A."/>
            <person name="Tritt A."/>
            <person name="Yoshinaga Y."/>
            <person name="Zane M."/>
            <person name="Barry K."/>
            <person name="Grigoriev I.V."/>
            <person name="Spatafora J.W."/>
            <person name="Aimea M.C."/>
        </authorList>
    </citation>
    <scope>NUCLEOTIDE SEQUENCE [LARGE SCALE GENOMIC DNA]</scope>
    <source>
        <strain evidence="2 3">UBC 951</strain>
    </source>
</reference>
<dbReference type="RefSeq" id="XP_013242051.1">
    <property type="nucleotide sequence ID" value="XM_013386597.1"/>
</dbReference>
<comment type="caution">
    <text evidence="2">The sequence shown here is derived from an EMBL/GenBank/DDBJ whole genome shotgun (WGS) entry which is preliminary data.</text>
</comment>
<dbReference type="InParanoid" id="A0A066VLS9"/>
<name>A0A066VLS9_TILAU</name>
<dbReference type="GO" id="GO:0016787">
    <property type="term" value="F:hydrolase activity"/>
    <property type="evidence" value="ECO:0007669"/>
    <property type="project" value="InterPro"/>
</dbReference>